<dbReference type="CDD" id="cd10233">
    <property type="entry name" value="ASKHA_NBD_HSP70_HSPA1"/>
    <property type="match status" value="1"/>
</dbReference>
<dbReference type="InterPro" id="IPR029047">
    <property type="entry name" value="HSP70_peptide-bd_sf"/>
</dbReference>
<dbReference type="FunFam" id="3.30.420.40:FF:000026">
    <property type="entry name" value="Heat shock protein 70"/>
    <property type="match status" value="1"/>
</dbReference>
<keyword evidence="15" id="KW-1185">Reference proteome</keyword>
<dbReference type="Gene3D" id="1.20.1270.10">
    <property type="match status" value="2"/>
</dbReference>
<dbReference type="FunFam" id="3.30.30.30:FF:000001">
    <property type="entry name" value="heat shock 70 kDa protein-like"/>
    <property type="match status" value="1"/>
</dbReference>
<dbReference type="EMBL" id="ML170165">
    <property type="protein sequence ID" value="TDL24717.1"/>
    <property type="molecule type" value="Genomic_DNA"/>
</dbReference>
<feature type="compositionally biased region" description="Gly residues" evidence="13">
    <location>
        <begin position="615"/>
        <end position="628"/>
    </location>
</feature>
<dbReference type="GO" id="GO:0005524">
    <property type="term" value="F:ATP binding"/>
    <property type="evidence" value="ECO:0007669"/>
    <property type="project" value="UniProtKB-KW"/>
</dbReference>
<dbReference type="PROSITE" id="PS00297">
    <property type="entry name" value="HSP70_1"/>
    <property type="match status" value="1"/>
</dbReference>
<protein>
    <recommendedName>
        <fullName evidence="11">Transcriptional coregulator SSA1</fullName>
    </recommendedName>
</protein>
<dbReference type="PRINTS" id="PR00301">
    <property type="entry name" value="HEATSHOCK70"/>
</dbReference>
<name>A0A4Y7QAM8_9AGAM</name>
<sequence>MSSQAIGIDLGTTYSCVGVWQNDRVQILANDQGNRTTPSYVAFLDNERLIGDAAKNQIAMNPNNTVFNAMRLIGRKFADSEVQTDMKHFPFKVFDRGGGPVVQVEYRGEKKELTPQEICSMVLVKMKETAESYLGTTIKDAVVSVPALFNDCQRQAIKDAGVIAGLNVLRLISAPSLVAIAYELDKKVSEARNVLIFDLGGGTLDVSLLTIEEGIVKVEAISGDTHLGGEDFDNRLVNHFVQEFKRKHKKDLSSNARALRRLRTACERAKRSLSSATQTPIEIDSLFEGVDFYTSLTRARVEELCQDLFHSTLVPVEKVLRDAKMDKSSVHEIVLVGGSTRIPRIVKLVSDFFNGKDPNRSIDPDKAVAYGAAVQAAILSRDMSRKTQGLCLLDVAPLTISIVVDGGVMTSLVKRNTTVPTKKSEVFSTYADNQPGVLIQVYEGERTRTEDNNLLGEFELFGIPPAPRGVPQIEVTLDIDVNSTINVSAADKTTGKLNRMTITNDEGRLSQEDIERMVNEAEKYKREDEEGAARITAKNGIESYAYSLRNSLNDVNLKDKFEPADKTKLETAVNETISWIDESQEGSKEEYEEKQTELEGIANPIMQKLYASAGGAPGGSGGSGGFPGARGFPGSTRVDEETARIAAKTSLESYAQNLLDVFNENAIDKLHRAVKETIWWLDAPRQGSREEYDEKKQDLEDLVNLIVQKLAHASAGDAPGGFPDHGGFPLFGGEDGPSVEEFK</sequence>
<dbReference type="InterPro" id="IPR029048">
    <property type="entry name" value="HSP70_C_sf"/>
</dbReference>
<dbReference type="Gene3D" id="2.60.34.10">
    <property type="entry name" value="Substrate Binding Domain Of DNAk, Chain A, domain 1"/>
    <property type="match status" value="1"/>
</dbReference>
<keyword evidence="8" id="KW-0539">Nucleus</keyword>
<comment type="similarity">
    <text evidence="2 12">Belongs to the heat shock protein 70 family.</text>
</comment>
<evidence type="ECO:0000256" key="3">
    <source>
        <dbReference type="ARBA" id="ARBA00022741"/>
    </source>
</evidence>
<evidence type="ECO:0000256" key="11">
    <source>
        <dbReference type="ARBA" id="ARBA00068399"/>
    </source>
</evidence>
<dbReference type="Gene3D" id="3.30.420.40">
    <property type="match status" value="2"/>
</dbReference>
<dbReference type="PANTHER" id="PTHR19375">
    <property type="entry name" value="HEAT SHOCK PROTEIN 70KDA"/>
    <property type="match status" value="1"/>
</dbReference>
<evidence type="ECO:0000256" key="2">
    <source>
        <dbReference type="ARBA" id="ARBA00007381"/>
    </source>
</evidence>
<dbReference type="InterPro" id="IPR013126">
    <property type="entry name" value="Hsp_70_fam"/>
</dbReference>
<dbReference type="Gene3D" id="3.30.30.30">
    <property type="match status" value="1"/>
</dbReference>
<evidence type="ECO:0000256" key="4">
    <source>
        <dbReference type="ARBA" id="ARBA00022840"/>
    </source>
</evidence>
<keyword evidence="5" id="KW-0805">Transcription regulation</keyword>
<dbReference type="VEuPathDB" id="FungiDB:BD410DRAFT_766154"/>
<dbReference type="GO" id="GO:0005634">
    <property type="term" value="C:nucleus"/>
    <property type="evidence" value="ECO:0007669"/>
    <property type="project" value="UniProtKB-SubCell"/>
</dbReference>
<dbReference type="FunFam" id="2.60.34.10:FF:000002">
    <property type="entry name" value="Heat shock 70 kDa"/>
    <property type="match status" value="1"/>
</dbReference>
<reference evidence="14 15" key="1">
    <citation type="submission" date="2018-06" db="EMBL/GenBank/DDBJ databases">
        <title>A transcriptomic atlas of mushroom development highlights an independent origin of complex multicellularity.</title>
        <authorList>
            <consortium name="DOE Joint Genome Institute"/>
            <person name="Krizsan K."/>
            <person name="Almasi E."/>
            <person name="Merenyi Z."/>
            <person name="Sahu N."/>
            <person name="Viragh M."/>
            <person name="Koszo T."/>
            <person name="Mondo S."/>
            <person name="Kiss B."/>
            <person name="Balint B."/>
            <person name="Kues U."/>
            <person name="Barry K."/>
            <person name="Hegedus J.C."/>
            <person name="Henrissat B."/>
            <person name="Johnson J."/>
            <person name="Lipzen A."/>
            <person name="Ohm R."/>
            <person name="Nagy I."/>
            <person name="Pangilinan J."/>
            <person name="Yan J."/>
            <person name="Xiong Y."/>
            <person name="Grigoriev I.V."/>
            <person name="Hibbett D.S."/>
            <person name="Nagy L.G."/>
        </authorList>
    </citation>
    <scope>NUCLEOTIDE SEQUENCE [LARGE SCALE GENOMIC DNA]</scope>
    <source>
        <strain evidence="14 15">SZMC22713</strain>
    </source>
</reference>
<dbReference type="SUPFAM" id="SSF100934">
    <property type="entry name" value="Heat shock protein 70kD (HSP70), C-terminal subdomain"/>
    <property type="match status" value="2"/>
</dbReference>
<evidence type="ECO:0000256" key="7">
    <source>
        <dbReference type="ARBA" id="ARBA00023163"/>
    </source>
</evidence>
<keyword evidence="7" id="KW-0804">Transcription</keyword>
<dbReference type="SUPFAM" id="SSF53067">
    <property type="entry name" value="Actin-like ATPase domain"/>
    <property type="match status" value="2"/>
</dbReference>
<evidence type="ECO:0000256" key="6">
    <source>
        <dbReference type="ARBA" id="ARBA00023016"/>
    </source>
</evidence>
<dbReference type="OrthoDB" id="2401965at2759"/>
<dbReference type="FunFam" id="3.30.420.40:FF:000172">
    <property type="entry name" value="Heat shock 70 kDa protein"/>
    <property type="match status" value="1"/>
</dbReference>
<dbReference type="Proteomes" id="UP000294933">
    <property type="component" value="Unassembled WGS sequence"/>
</dbReference>
<dbReference type="PROSITE" id="PS00329">
    <property type="entry name" value="HSP70_2"/>
    <property type="match status" value="1"/>
</dbReference>
<dbReference type="InterPro" id="IPR043129">
    <property type="entry name" value="ATPase_NBD"/>
</dbReference>
<dbReference type="NCBIfam" id="NF001413">
    <property type="entry name" value="PRK00290.1"/>
    <property type="match status" value="1"/>
</dbReference>
<dbReference type="GO" id="GO:0140662">
    <property type="term" value="F:ATP-dependent protein folding chaperone"/>
    <property type="evidence" value="ECO:0007669"/>
    <property type="project" value="InterPro"/>
</dbReference>
<evidence type="ECO:0000313" key="14">
    <source>
        <dbReference type="EMBL" id="TDL24717.1"/>
    </source>
</evidence>
<dbReference type="FunFam" id="1.20.1270.10:FF:000016">
    <property type="entry name" value="Heat shock protein 70"/>
    <property type="match status" value="1"/>
</dbReference>
<feature type="region of interest" description="Disordered" evidence="13">
    <location>
        <begin position="717"/>
        <end position="743"/>
    </location>
</feature>
<evidence type="ECO:0000256" key="10">
    <source>
        <dbReference type="ARBA" id="ARBA00062310"/>
    </source>
</evidence>
<dbReference type="SUPFAM" id="SSF100920">
    <property type="entry name" value="Heat shock protein 70kD (HSP70), peptide-binding domain"/>
    <property type="match status" value="1"/>
</dbReference>
<comment type="subunit">
    <text evidence="10">Interacts with transcription factor HSF1 on chromatin.</text>
</comment>
<evidence type="ECO:0000256" key="9">
    <source>
        <dbReference type="ARBA" id="ARBA00058890"/>
    </source>
</evidence>
<dbReference type="Gene3D" id="3.90.640.10">
    <property type="entry name" value="Actin, Chain A, domain 4"/>
    <property type="match status" value="1"/>
</dbReference>
<gene>
    <name evidence="14" type="ORF">BD410DRAFT_766154</name>
</gene>
<comment type="subcellular location">
    <subcellularLocation>
        <location evidence="1">Nucleus</location>
    </subcellularLocation>
</comment>
<keyword evidence="4 12" id="KW-0067">ATP-binding</keyword>
<evidence type="ECO:0000256" key="8">
    <source>
        <dbReference type="ARBA" id="ARBA00023242"/>
    </source>
</evidence>
<dbReference type="PROSITE" id="PS01036">
    <property type="entry name" value="HSP70_3"/>
    <property type="match status" value="1"/>
</dbReference>
<feature type="region of interest" description="Disordered" evidence="13">
    <location>
        <begin position="612"/>
        <end position="636"/>
    </location>
</feature>
<evidence type="ECO:0000256" key="1">
    <source>
        <dbReference type="ARBA" id="ARBA00004123"/>
    </source>
</evidence>
<dbReference type="AlphaFoldDB" id="A0A4Y7QAM8"/>
<proteinExistence type="inferred from homology"/>
<dbReference type="Pfam" id="PF00012">
    <property type="entry name" value="HSP70"/>
    <property type="match status" value="1"/>
</dbReference>
<dbReference type="FunFam" id="3.90.640.10:FF:000002">
    <property type="entry name" value="Heat shock 70 kDa"/>
    <property type="match status" value="1"/>
</dbReference>
<evidence type="ECO:0000256" key="13">
    <source>
        <dbReference type="SAM" id="MobiDB-lite"/>
    </source>
</evidence>
<evidence type="ECO:0000313" key="15">
    <source>
        <dbReference type="Proteomes" id="UP000294933"/>
    </source>
</evidence>
<keyword evidence="3 12" id="KW-0547">Nucleotide-binding</keyword>
<accession>A0A4Y7QAM8</accession>
<comment type="function">
    <text evidence="9">Transcriptional coregulator that functions together with transcription factor HSF1. Positively regulates the expression of laccase LAC1 during glucose starvation.</text>
</comment>
<dbReference type="STRING" id="50990.A0A4Y7QAM8"/>
<evidence type="ECO:0000256" key="12">
    <source>
        <dbReference type="RuleBase" id="RU003322"/>
    </source>
</evidence>
<keyword evidence="6 14" id="KW-0346">Stress response</keyword>
<dbReference type="InterPro" id="IPR018181">
    <property type="entry name" value="Heat_shock_70_CS"/>
</dbReference>
<organism evidence="14 15">
    <name type="scientific">Rickenella mellea</name>
    <dbReference type="NCBI Taxonomy" id="50990"/>
    <lineage>
        <taxon>Eukaryota</taxon>
        <taxon>Fungi</taxon>
        <taxon>Dikarya</taxon>
        <taxon>Basidiomycota</taxon>
        <taxon>Agaricomycotina</taxon>
        <taxon>Agaricomycetes</taxon>
        <taxon>Hymenochaetales</taxon>
        <taxon>Rickenellaceae</taxon>
        <taxon>Rickenella</taxon>
    </lineage>
</organism>
<evidence type="ECO:0000256" key="5">
    <source>
        <dbReference type="ARBA" id="ARBA00023015"/>
    </source>
</evidence>